<reference evidence="1 2" key="1">
    <citation type="submission" date="2015-01" db="EMBL/GenBank/DDBJ databases">
        <title>Evolution of Trichinella species and genotypes.</title>
        <authorList>
            <person name="Korhonen P.K."/>
            <person name="Edoardo P."/>
            <person name="Giuseppe L.R."/>
            <person name="Gasser R.B."/>
        </authorList>
    </citation>
    <scope>NUCLEOTIDE SEQUENCE [LARGE SCALE GENOMIC DNA]</scope>
    <source>
        <strain evidence="1">ISS1029</strain>
    </source>
</reference>
<dbReference type="Gene3D" id="1.10.533.10">
    <property type="entry name" value="Death Domain, Fas"/>
    <property type="match status" value="1"/>
</dbReference>
<dbReference type="Proteomes" id="UP000055024">
    <property type="component" value="Unassembled WGS sequence"/>
</dbReference>
<dbReference type="EMBL" id="JYDP01000119">
    <property type="protein sequence ID" value="KRZ06422.1"/>
    <property type="molecule type" value="Genomic_DNA"/>
</dbReference>
<name>A0A0V1H7W1_9BILA</name>
<dbReference type="InterPro" id="IPR021861">
    <property type="entry name" value="THO_THOC1"/>
</dbReference>
<evidence type="ECO:0000313" key="1">
    <source>
        <dbReference type="EMBL" id="KRZ06422.1"/>
    </source>
</evidence>
<evidence type="ECO:0000313" key="2">
    <source>
        <dbReference type="Proteomes" id="UP000055024"/>
    </source>
</evidence>
<feature type="non-terminal residue" evidence="1">
    <location>
        <position position="1"/>
    </location>
</feature>
<dbReference type="SUPFAM" id="SSF47986">
    <property type="entry name" value="DEATH domain"/>
    <property type="match status" value="1"/>
</dbReference>
<protein>
    <submittedName>
        <fullName evidence="1">THO complex subunit 1</fullName>
    </submittedName>
</protein>
<organism evidence="1 2">
    <name type="scientific">Trichinella zimbabwensis</name>
    <dbReference type="NCBI Taxonomy" id="268475"/>
    <lineage>
        <taxon>Eukaryota</taxon>
        <taxon>Metazoa</taxon>
        <taxon>Ecdysozoa</taxon>
        <taxon>Nematoda</taxon>
        <taxon>Enoplea</taxon>
        <taxon>Dorylaimia</taxon>
        <taxon>Trichinellida</taxon>
        <taxon>Trichinellidae</taxon>
        <taxon>Trichinella</taxon>
    </lineage>
</organism>
<dbReference type="GO" id="GO:0000445">
    <property type="term" value="C:THO complex part of transcription export complex"/>
    <property type="evidence" value="ECO:0007669"/>
    <property type="project" value="TreeGrafter"/>
</dbReference>
<dbReference type="PANTHER" id="PTHR13265">
    <property type="entry name" value="THO COMPLEX SUBUNIT 1"/>
    <property type="match status" value="1"/>
</dbReference>
<dbReference type="AlphaFoldDB" id="A0A0V1H7W1"/>
<dbReference type="Pfam" id="PF11957">
    <property type="entry name" value="efThoc1"/>
    <property type="match status" value="1"/>
</dbReference>
<keyword evidence="2" id="KW-1185">Reference proteome</keyword>
<dbReference type="InterPro" id="IPR011029">
    <property type="entry name" value="DEATH-like_dom_sf"/>
</dbReference>
<sequence>LTFYDAMLLHLNYKRNKVDIMEVDENLSEITAVENCQDSSEEMMQVDNDEPSSSKFGSNEVYSNVVQAIKSQNSKSLVEASQLLVSKNDDSLTKRIVETAFRGVGLELLSMETPIEELFSLLDFSLTVCKEGIGSKATFFFILSDTCEVRFDDYESIYKFLIERETLLHELLLIPSCNSYLLRIVNSMLKRLSRIINAELCGRLSAFLTKCLPFLDKSGLNATGECEPLLDAELISFPDEDEELVEQFAESAYYLRDEFITLPEKTEGKKFNRSLYNSFCLTKKLLAEPSSCCETEDDWYQFKQAVDKVLTHMSHPLLPFDRTYSSLMNQAVARELSLPGGFYLPEPKMFMLQINDVSFMSTFLMEQLIVLDYLIEQNRCLNSNSHDLESSSGKHRWLLSTYNNCYHLMKAMPDGEATTFHLNLQLDNEKLWGQWKQDNYPDVRIKPTALVQSLRRGERRPYAKGFFDLGNPTLTKLWNLCPNNVDSWRGIGCQAVPEVKAFISEAVNQASPEMQMPMELKKVSDENFKWIGYRFMAEKSRSFGMFTEKQILNTSKYLESMLVVTAMDLGLPSDWDYNLFDHTFFKEVIPDVYVLNALFFGGTSKSRIFMFDGLVTQDLVQKLATKLAHKWKEILPHLKLSAEVQLACKNCSVPADSFKTMMTAWIRNGKDATIRNLRSALLQAEVYDESIAKVLLLRTNPRP</sequence>
<dbReference type="CDD" id="cd01670">
    <property type="entry name" value="Death"/>
    <property type="match status" value="1"/>
</dbReference>
<proteinExistence type="predicted"/>
<accession>A0A0V1H7W1</accession>
<dbReference type="PANTHER" id="PTHR13265:SF0">
    <property type="entry name" value="HPR1"/>
    <property type="match status" value="1"/>
</dbReference>
<dbReference type="OrthoDB" id="10257415at2759"/>
<dbReference type="GO" id="GO:0006406">
    <property type="term" value="P:mRNA export from nucleus"/>
    <property type="evidence" value="ECO:0007669"/>
    <property type="project" value="TreeGrafter"/>
</dbReference>
<comment type="caution">
    <text evidence="1">The sequence shown here is derived from an EMBL/GenBank/DDBJ whole genome shotgun (WGS) entry which is preliminary data.</text>
</comment>
<gene>
    <name evidence="1" type="primary">THOC1</name>
    <name evidence="1" type="ORF">T11_1922</name>
</gene>
<dbReference type="STRING" id="268475.A0A0V1H7W1"/>